<protein>
    <submittedName>
        <fullName evidence="1">Uncharacterized protein</fullName>
    </submittedName>
</protein>
<evidence type="ECO:0000313" key="1">
    <source>
        <dbReference type="EMBL" id="KGX92517.1"/>
    </source>
</evidence>
<accession>A0A0A5I9N0</accession>
<sequence length="51" mass="6209">MNYEDLNRIYRKKKVRPVKKRSQTEEAIENFQKIREAKQRLKGLGCCRAKR</sequence>
<name>A0A0A5I9N0_9BACI</name>
<dbReference type="Proteomes" id="UP000030528">
    <property type="component" value="Unassembled WGS sequence"/>
</dbReference>
<comment type="caution">
    <text evidence="1">The sequence shown here is derived from an EMBL/GenBank/DDBJ whole genome shotgun (WGS) entry which is preliminary data.</text>
</comment>
<dbReference type="EMBL" id="AVPE01000006">
    <property type="protein sequence ID" value="KGX92517.1"/>
    <property type="molecule type" value="Genomic_DNA"/>
</dbReference>
<organism evidence="1 2">
    <name type="scientific">Pontibacillus halophilus JSM 076056 = DSM 19796</name>
    <dbReference type="NCBI Taxonomy" id="1385510"/>
    <lineage>
        <taxon>Bacteria</taxon>
        <taxon>Bacillati</taxon>
        <taxon>Bacillota</taxon>
        <taxon>Bacilli</taxon>
        <taxon>Bacillales</taxon>
        <taxon>Bacillaceae</taxon>
        <taxon>Pontibacillus</taxon>
    </lineage>
</organism>
<keyword evidence="2" id="KW-1185">Reference proteome</keyword>
<gene>
    <name evidence="1" type="ORF">N781_16985</name>
</gene>
<dbReference type="RefSeq" id="WP_156111443.1">
    <property type="nucleotide sequence ID" value="NZ_AVPE01000006.1"/>
</dbReference>
<dbReference type="AlphaFoldDB" id="A0A0A5I9N0"/>
<proteinExistence type="predicted"/>
<reference evidence="1 2" key="1">
    <citation type="submission" date="2013-08" db="EMBL/GenBank/DDBJ databases">
        <authorList>
            <person name="Huang J."/>
            <person name="Wang G."/>
        </authorList>
    </citation>
    <scope>NUCLEOTIDE SEQUENCE [LARGE SCALE GENOMIC DNA]</scope>
    <source>
        <strain evidence="1 2">JSM 076056</strain>
    </source>
</reference>
<evidence type="ECO:0000313" key="2">
    <source>
        <dbReference type="Proteomes" id="UP000030528"/>
    </source>
</evidence>